<proteinExistence type="evidence at transcript level"/>
<evidence type="ECO:0000259" key="10">
    <source>
        <dbReference type="PROSITE" id="PS51030"/>
    </source>
</evidence>
<dbReference type="Gene3D" id="3.30.50.10">
    <property type="entry name" value="Erythroid Transcription Factor GATA-1, subunit A"/>
    <property type="match status" value="1"/>
</dbReference>
<reference evidence="11" key="1">
    <citation type="journal article" date="2011" name="Genome Res.">
        <title>Deep small RNA sequencing from the nematode Ascaris reveals conservation, functional diversification, and novel developmental profiles.</title>
        <authorList>
            <person name="Wang J."/>
            <person name="Czech B."/>
            <person name="Crunk A."/>
            <person name="Wallace A."/>
            <person name="Mitreva M."/>
            <person name="Hannon G.J."/>
            <person name="Davis R.E."/>
        </authorList>
    </citation>
    <scope>NUCLEOTIDE SEQUENCE</scope>
</reference>
<evidence type="ECO:0000256" key="4">
    <source>
        <dbReference type="ARBA" id="ARBA00022833"/>
    </source>
</evidence>
<dbReference type="PROSITE" id="PS00031">
    <property type="entry name" value="NUCLEAR_REC_DBD_1"/>
    <property type="match status" value="1"/>
</dbReference>
<dbReference type="InterPro" id="IPR051152">
    <property type="entry name" value="C.elegans_Orphan_NR"/>
</dbReference>
<dbReference type="CDD" id="cd06960">
    <property type="entry name" value="NR_DBD_HNF4A"/>
    <property type="match status" value="1"/>
</dbReference>
<dbReference type="InterPro" id="IPR049636">
    <property type="entry name" value="HNF4-like_DBD"/>
</dbReference>
<protein>
    <submittedName>
        <fullName evidence="11">Nuclear hormone receptor family member nhr-86</fullName>
    </submittedName>
</protein>
<dbReference type="PROSITE" id="PS51030">
    <property type="entry name" value="NUCLEAR_REC_DBD_2"/>
    <property type="match status" value="1"/>
</dbReference>
<name>F1LBG5_ASCSU</name>
<accession>F1LBG5</accession>
<evidence type="ECO:0000256" key="3">
    <source>
        <dbReference type="ARBA" id="ARBA00022771"/>
    </source>
</evidence>
<keyword evidence="8 11" id="KW-0675">Receptor</keyword>
<organism evidence="11">
    <name type="scientific">Ascaris suum</name>
    <name type="common">Pig roundworm</name>
    <name type="synonym">Ascaris lumbricoides</name>
    <dbReference type="NCBI Taxonomy" id="6253"/>
    <lineage>
        <taxon>Eukaryota</taxon>
        <taxon>Metazoa</taxon>
        <taxon>Ecdysozoa</taxon>
        <taxon>Nematoda</taxon>
        <taxon>Chromadorea</taxon>
        <taxon>Rhabditida</taxon>
        <taxon>Spirurina</taxon>
        <taxon>Ascaridomorpha</taxon>
        <taxon>Ascaridoidea</taxon>
        <taxon>Ascarididae</taxon>
        <taxon>Ascaris</taxon>
    </lineage>
</organism>
<feature type="domain" description="Nuclear receptor" evidence="10">
    <location>
        <begin position="8"/>
        <end position="83"/>
    </location>
</feature>
<dbReference type="GO" id="GO:0008270">
    <property type="term" value="F:zinc ion binding"/>
    <property type="evidence" value="ECO:0007669"/>
    <property type="project" value="UniProtKB-KW"/>
</dbReference>
<evidence type="ECO:0000256" key="2">
    <source>
        <dbReference type="ARBA" id="ARBA00022723"/>
    </source>
</evidence>
<evidence type="ECO:0000256" key="9">
    <source>
        <dbReference type="ARBA" id="ARBA00023242"/>
    </source>
</evidence>
<evidence type="ECO:0000256" key="5">
    <source>
        <dbReference type="ARBA" id="ARBA00023015"/>
    </source>
</evidence>
<comment type="subcellular location">
    <subcellularLocation>
        <location evidence="1">Nucleus</location>
    </subcellularLocation>
</comment>
<dbReference type="PANTHER" id="PTHR45680:SF23">
    <property type="entry name" value="NUCLEAR HORMONE RECEPTOR FAMILY"/>
    <property type="match status" value="1"/>
</dbReference>
<dbReference type="Pfam" id="PF00105">
    <property type="entry name" value="zf-C4"/>
    <property type="match status" value="1"/>
</dbReference>
<keyword evidence="3" id="KW-0863">Zinc-finger</keyword>
<keyword evidence="4" id="KW-0862">Zinc</keyword>
<keyword evidence="6" id="KW-0238">DNA-binding</keyword>
<evidence type="ECO:0000256" key="7">
    <source>
        <dbReference type="ARBA" id="ARBA00023163"/>
    </source>
</evidence>
<evidence type="ECO:0000256" key="1">
    <source>
        <dbReference type="ARBA" id="ARBA00004123"/>
    </source>
</evidence>
<dbReference type="GO" id="GO:0005634">
    <property type="term" value="C:nucleus"/>
    <property type="evidence" value="ECO:0007669"/>
    <property type="project" value="UniProtKB-SubCell"/>
</dbReference>
<keyword evidence="2" id="KW-0479">Metal-binding</keyword>
<evidence type="ECO:0000313" key="11">
    <source>
        <dbReference type="EMBL" id="ADY47469.1"/>
    </source>
</evidence>
<dbReference type="InterPro" id="IPR001628">
    <property type="entry name" value="Znf_hrmn_rcpt"/>
</dbReference>
<dbReference type="SMART" id="SM00399">
    <property type="entry name" value="ZnF_C4"/>
    <property type="match status" value="1"/>
</dbReference>
<dbReference type="GO" id="GO:0003700">
    <property type="term" value="F:DNA-binding transcription factor activity"/>
    <property type="evidence" value="ECO:0007669"/>
    <property type="project" value="InterPro"/>
</dbReference>
<keyword evidence="9" id="KW-0539">Nucleus</keyword>
<keyword evidence="5" id="KW-0805">Transcription regulation</keyword>
<keyword evidence="7" id="KW-0804">Transcription</keyword>
<dbReference type="InterPro" id="IPR013088">
    <property type="entry name" value="Znf_NHR/GATA"/>
</dbReference>
<dbReference type="AlphaFoldDB" id="F1LBG5"/>
<dbReference type="PANTHER" id="PTHR45680">
    <property type="entry name" value="NUCLEAR HORMONE RECEPTOR FAMILY"/>
    <property type="match status" value="1"/>
</dbReference>
<evidence type="ECO:0000256" key="6">
    <source>
        <dbReference type="ARBA" id="ARBA00023125"/>
    </source>
</evidence>
<evidence type="ECO:0000256" key="8">
    <source>
        <dbReference type="ARBA" id="ARBA00023170"/>
    </source>
</evidence>
<dbReference type="GO" id="GO:0000978">
    <property type="term" value="F:RNA polymerase II cis-regulatory region sequence-specific DNA binding"/>
    <property type="evidence" value="ECO:0007669"/>
    <property type="project" value="InterPro"/>
</dbReference>
<dbReference type="EMBL" id="JI176378">
    <property type="protein sequence ID" value="ADY47469.1"/>
    <property type="molecule type" value="mRNA"/>
</dbReference>
<dbReference type="SUPFAM" id="SSF57716">
    <property type="entry name" value="Glucocorticoid receptor-like (DNA-binding domain)"/>
    <property type="match status" value="1"/>
</dbReference>
<dbReference type="PRINTS" id="PR00047">
    <property type="entry name" value="STROIDFINGER"/>
</dbReference>
<sequence>MPSNKNFFGRCEVCDETSRGYHFGAIVCRACAAFFRRTVALGLKYKCRFDGHCLINKSVRCMCRECRYKRCLEVGMRTNAVQFNRDTIGQRPRRRKSVIIDNWPSSSWKPPPITAPSDPSQHDIMIAKINSIFECALANDKADKMPALNVMLQGYHQLLLQRNMLHSNAAIHPLRTDMSFEEQERRLRLNYEVFMHMLKDEVELTARMVTHFRPFLRLPPNERVCELIIVFNFTRSFLVGGMTDYSKSYIVDTIQLI</sequence>